<reference evidence="1 2" key="1">
    <citation type="journal article" date="2023" name="G3 (Bethesda)">
        <title>A high-quality reference genome for the fission yeast Schizosaccharomyces osmophilus.</title>
        <authorList>
            <person name="Jia G.S."/>
            <person name="Zhang W.C."/>
            <person name="Liang Y."/>
            <person name="Liu X.H."/>
            <person name="Rhind N."/>
            <person name="Pidoux A."/>
            <person name="Brysch-Herzberg M."/>
            <person name="Du L.L."/>
        </authorList>
    </citation>
    <scope>NUCLEOTIDE SEQUENCE [LARGE SCALE GENOMIC DNA]</scope>
    <source>
        <strain evidence="1 2">CBS 15793</strain>
    </source>
</reference>
<gene>
    <name evidence="1" type="primary">nse5</name>
    <name evidence="1" type="ORF">SOMG_01304</name>
</gene>
<keyword evidence="2" id="KW-1185">Reference proteome</keyword>
<dbReference type="GeneID" id="80874786"/>
<sequence>MNYALKAILELCIEEDLLIKALGVLQYLVQVSSTRVPACYIQLCITLLVNPEYPHVNLQETSHWVLLQILKKGCKDDLVAWSFETELSDFDSPRDESLSLFSVHNLFMKDVDFWDLVAYTFSIPEDLNRWLLLMEIWILALDSDANFNSSLIMKEYLGEDYCELGDAVEIILTGFLPKRRPYASPFSDDDEVVHKKAFGKAHLSNETVQKLENYAAHLLHLVWLSLPKGLSVVVQLTKSHHFLSLVDSHFESFPPQKQQRAFQSLGNSSLCYSLSQYCIMKGAGISLNIRHVLDSSTQHLNSFARGFIPRKKNRQILHLISWTFFFCSLLSADSTSLQKTKNTLLLDKMKQLYLAYEGLNMEKFNNVVKPLTTLIYILEHSDSAAIQHG</sequence>
<dbReference type="RefSeq" id="XP_056034889.1">
    <property type="nucleotide sequence ID" value="XM_056180097.1"/>
</dbReference>
<name>A0AAE9W5K4_9SCHI</name>
<dbReference type="Proteomes" id="UP001212411">
    <property type="component" value="Chromosome 1"/>
</dbReference>
<proteinExistence type="predicted"/>
<dbReference type="KEGG" id="som:SOMG_01304"/>
<evidence type="ECO:0000313" key="1">
    <source>
        <dbReference type="EMBL" id="WBW70646.1"/>
    </source>
</evidence>
<protein>
    <submittedName>
        <fullName evidence="1">Smc5-6 complex non-SMC subunit Nse5</fullName>
    </submittedName>
</protein>
<evidence type="ECO:0000313" key="2">
    <source>
        <dbReference type="Proteomes" id="UP001212411"/>
    </source>
</evidence>
<organism evidence="1 2">
    <name type="scientific">Schizosaccharomyces osmophilus</name>
    <dbReference type="NCBI Taxonomy" id="2545709"/>
    <lineage>
        <taxon>Eukaryota</taxon>
        <taxon>Fungi</taxon>
        <taxon>Dikarya</taxon>
        <taxon>Ascomycota</taxon>
        <taxon>Taphrinomycotina</taxon>
        <taxon>Schizosaccharomycetes</taxon>
        <taxon>Schizosaccharomycetales</taxon>
        <taxon>Schizosaccharomycetaceae</taxon>
        <taxon>Schizosaccharomyces</taxon>
    </lineage>
</organism>
<dbReference type="InterPro" id="IPR014803">
    <property type="entry name" value="DNA_repair_Nse5/Nse6"/>
</dbReference>
<accession>A0AAE9W5K4</accession>
<dbReference type="Pfam" id="PF08691">
    <property type="entry name" value="Nse5"/>
    <property type="match status" value="1"/>
</dbReference>
<dbReference type="AlphaFoldDB" id="A0AAE9W5K4"/>
<dbReference type="EMBL" id="CP115611">
    <property type="protein sequence ID" value="WBW70646.1"/>
    <property type="molecule type" value="Genomic_DNA"/>
</dbReference>